<evidence type="ECO:0000313" key="3">
    <source>
        <dbReference type="EMBL" id="MFC5457199.1"/>
    </source>
</evidence>
<evidence type="ECO:0008006" key="5">
    <source>
        <dbReference type="Google" id="ProtNLM"/>
    </source>
</evidence>
<feature type="signal peptide" evidence="2">
    <location>
        <begin position="1"/>
        <end position="24"/>
    </location>
</feature>
<keyword evidence="2" id="KW-0732">Signal</keyword>
<keyword evidence="4" id="KW-1185">Reference proteome</keyword>
<feature type="region of interest" description="Disordered" evidence="1">
    <location>
        <begin position="239"/>
        <end position="272"/>
    </location>
</feature>
<protein>
    <recommendedName>
        <fullName evidence="5">Outer membrane protein beta-barrel domain-containing protein</fullName>
    </recommendedName>
</protein>
<dbReference type="EMBL" id="JBHSMQ010000009">
    <property type="protein sequence ID" value="MFC5457199.1"/>
    <property type="molecule type" value="Genomic_DNA"/>
</dbReference>
<name>A0ABW0KV47_9BACT</name>
<gene>
    <name evidence="3" type="ORF">ACFQDI_20185</name>
</gene>
<proteinExistence type="predicted"/>
<feature type="compositionally biased region" description="Polar residues" evidence="1">
    <location>
        <begin position="245"/>
        <end position="265"/>
    </location>
</feature>
<comment type="caution">
    <text evidence="3">The sequence shown here is derived from an EMBL/GenBank/DDBJ whole genome shotgun (WGS) entry which is preliminary data.</text>
</comment>
<evidence type="ECO:0000313" key="4">
    <source>
        <dbReference type="Proteomes" id="UP001596052"/>
    </source>
</evidence>
<dbReference type="Proteomes" id="UP001596052">
    <property type="component" value="Unassembled WGS sequence"/>
</dbReference>
<evidence type="ECO:0000256" key="1">
    <source>
        <dbReference type="SAM" id="MobiDB-lite"/>
    </source>
</evidence>
<dbReference type="RefSeq" id="WP_377170235.1">
    <property type="nucleotide sequence ID" value="NZ_JBHSMQ010000009.1"/>
</dbReference>
<accession>A0ABW0KV47</accession>
<evidence type="ECO:0000256" key="2">
    <source>
        <dbReference type="SAM" id="SignalP"/>
    </source>
</evidence>
<feature type="chain" id="PRO_5046674618" description="Outer membrane protein beta-barrel domain-containing protein" evidence="2">
    <location>
        <begin position="25"/>
        <end position="282"/>
    </location>
</feature>
<organism evidence="3 4">
    <name type="scientific">Prosthecobacter fluviatilis</name>
    <dbReference type="NCBI Taxonomy" id="445931"/>
    <lineage>
        <taxon>Bacteria</taxon>
        <taxon>Pseudomonadati</taxon>
        <taxon>Verrucomicrobiota</taxon>
        <taxon>Verrucomicrobiia</taxon>
        <taxon>Verrucomicrobiales</taxon>
        <taxon>Verrucomicrobiaceae</taxon>
        <taxon>Prosthecobacter</taxon>
    </lineage>
</organism>
<sequence length="282" mass="30081">MMKPFHTLPLLAVLAATSVSPLCAGEPAPGIAAAASEPAVSAINGKLDANYGAINRSSTRGVAGTFSLPLGQRFGAQLDGLYQHGFSTNIFGVGTHFFARDPGKGLIGLVFSGMTSQKFTDVIVGAEGEYYFKQLTLGAVAGYDNYDSHVATTFPGLATHQSFVAARLYAAVYPVDDLMIRLEYQSRFNHNFYMAHVEWQTPLKGTAVYVDGGVGENGYAHLLGGLRIYFGGDKPLKDRHRQDDPSNVNSTFIGTNSAGSTNTQPAPEAPPVEECHDCCECC</sequence>
<reference evidence="4" key="1">
    <citation type="journal article" date="2019" name="Int. J. Syst. Evol. Microbiol.">
        <title>The Global Catalogue of Microorganisms (GCM) 10K type strain sequencing project: providing services to taxonomists for standard genome sequencing and annotation.</title>
        <authorList>
            <consortium name="The Broad Institute Genomics Platform"/>
            <consortium name="The Broad Institute Genome Sequencing Center for Infectious Disease"/>
            <person name="Wu L."/>
            <person name="Ma J."/>
        </authorList>
    </citation>
    <scope>NUCLEOTIDE SEQUENCE [LARGE SCALE GENOMIC DNA]</scope>
    <source>
        <strain evidence="4">CGMCC 4.1469</strain>
    </source>
</reference>